<evidence type="ECO:0000313" key="2">
    <source>
        <dbReference type="Proteomes" id="UP001157502"/>
    </source>
</evidence>
<dbReference type="Proteomes" id="UP001157502">
    <property type="component" value="Chromosome 24"/>
</dbReference>
<name>A0ACC2FNZ9_DALPE</name>
<dbReference type="EMBL" id="CM055751">
    <property type="protein sequence ID" value="KAJ7993089.1"/>
    <property type="molecule type" value="Genomic_DNA"/>
</dbReference>
<proteinExistence type="predicted"/>
<sequence length="127" mass="14108">MHRSPLWRDSRYLWQPRLRQSSLSPPCCTPDSGPLRPFHRPGFIVCGDRGGCSPFGGGGCIHKFTATVTARKREGAGAGRGRNLRDRFLSPADTQTHGHWCVSLTGPTRWVKWRCRLKLGNGTPAIL</sequence>
<accession>A0ACC2FNZ9</accession>
<keyword evidence="2" id="KW-1185">Reference proteome</keyword>
<protein>
    <submittedName>
        <fullName evidence="1">Uncharacterized protein</fullName>
    </submittedName>
</protein>
<organism evidence="1 2">
    <name type="scientific">Dallia pectoralis</name>
    <name type="common">Alaska blackfish</name>
    <dbReference type="NCBI Taxonomy" id="75939"/>
    <lineage>
        <taxon>Eukaryota</taxon>
        <taxon>Metazoa</taxon>
        <taxon>Chordata</taxon>
        <taxon>Craniata</taxon>
        <taxon>Vertebrata</taxon>
        <taxon>Euteleostomi</taxon>
        <taxon>Actinopterygii</taxon>
        <taxon>Neopterygii</taxon>
        <taxon>Teleostei</taxon>
        <taxon>Protacanthopterygii</taxon>
        <taxon>Esociformes</taxon>
        <taxon>Umbridae</taxon>
        <taxon>Dallia</taxon>
    </lineage>
</organism>
<comment type="caution">
    <text evidence="1">The sequence shown here is derived from an EMBL/GenBank/DDBJ whole genome shotgun (WGS) entry which is preliminary data.</text>
</comment>
<reference evidence="1" key="1">
    <citation type="submission" date="2021-05" db="EMBL/GenBank/DDBJ databases">
        <authorList>
            <person name="Pan Q."/>
            <person name="Jouanno E."/>
            <person name="Zahm M."/>
            <person name="Klopp C."/>
            <person name="Cabau C."/>
            <person name="Louis A."/>
            <person name="Berthelot C."/>
            <person name="Parey E."/>
            <person name="Roest Crollius H."/>
            <person name="Montfort J."/>
            <person name="Robinson-Rechavi M."/>
            <person name="Bouchez O."/>
            <person name="Lampietro C."/>
            <person name="Lopez Roques C."/>
            <person name="Donnadieu C."/>
            <person name="Postlethwait J."/>
            <person name="Bobe J."/>
            <person name="Dillon D."/>
            <person name="Chandos A."/>
            <person name="von Hippel F."/>
            <person name="Guiguen Y."/>
        </authorList>
    </citation>
    <scope>NUCLEOTIDE SEQUENCE</scope>
    <source>
        <strain evidence="1">YG-Jan2019</strain>
    </source>
</reference>
<evidence type="ECO:0000313" key="1">
    <source>
        <dbReference type="EMBL" id="KAJ7993089.1"/>
    </source>
</evidence>
<gene>
    <name evidence="1" type="ORF">DPEC_G00268810</name>
</gene>